<reference evidence="1 2" key="1">
    <citation type="submission" date="2024-05" db="EMBL/GenBank/DDBJ databases">
        <title>A high-quality chromosomal-level genome assembly of Topmouth culter (Culter alburnus).</title>
        <authorList>
            <person name="Zhao H."/>
        </authorList>
    </citation>
    <scope>NUCLEOTIDE SEQUENCE [LARGE SCALE GENOMIC DNA]</scope>
    <source>
        <strain evidence="1">CATC2023</strain>
        <tissue evidence="1">Muscle</tissue>
    </source>
</reference>
<comment type="caution">
    <text evidence="1">The sequence shown here is derived from an EMBL/GenBank/DDBJ whole genome shotgun (WGS) entry which is preliminary data.</text>
</comment>
<gene>
    <name evidence="1" type="ORF">ABG768_010651</name>
</gene>
<organism evidence="1 2">
    <name type="scientific">Culter alburnus</name>
    <name type="common">Topmouth culter</name>
    <dbReference type="NCBI Taxonomy" id="194366"/>
    <lineage>
        <taxon>Eukaryota</taxon>
        <taxon>Metazoa</taxon>
        <taxon>Chordata</taxon>
        <taxon>Craniata</taxon>
        <taxon>Vertebrata</taxon>
        <taxon>Euteleostomi</taxon>
        <taxon>Actinopterygii</taxon>
        <taxon>Neopterygii</taxon>
        <taxon>Teleostei</taxon>
        <taxon>Ostariophysi</taxon>
        <taxon>Cypriniformes</taxon>
        <taxon>Xenocyprididae</taxon>
        <taxon>Xenocypridinae</taxon>
        <taxon>Culter</taxon>
    </lineage>
</organism>
<sequence>MMDNRMMLTELHRAEQSQVAQEAACFERILKAQQEAEERRFQVMQAQQQATNQMFLQLMGTLASALNP</sequence>
<keyword evidence="2" id="KW-1185">Reference proteome</keyword>
<dbReference type="AlphaFoldDB" id="A0AAW1ZCL1"/>
<dbReference type="EMBL" id="JAWDJR010000018">
    <property type="protein sequence ID" value="KAK9958538.1"/>
    <property type="molecule type" value="Genomic_DNA"/>
</dbReference>
<evidence type="ECO:0000313" key="1">
    <source>
        <dbReference type="EMBL" id="KAK9958538.1"/>
    </source>
</evidence>
<evidence type="ECO:0000313" key="2">
    <source>
        <dbReference type="Proteomes" id="UP001479290"/>
    </source>
</evidence>
<name>A0AAW1ZCL1_CULAL</name>
<proteinExistence type="predicted"/>
<protein>
    <submittedName>
        <fullName evidence="1">Uncharacterized protein</fullName>
    </submittedName>
</protein>
<accession>A0AAW1ZCL1</accession>
<feature type="non-terminal residue" evidence="1">
    <location>
        <position position="68"/>
    </location>
</feature>
<dbReference type="Proteomes" id="UP001479290">
    <property type="component" value="Unassembled WGS sequence"/>
</dbReference>